<dbReference type="Proteomes" id="UP000046680">
    <property type="component" value="Unassembled WGS sequence"/>
</dbReference>
<name>A0A0T7PJW5_MYCTX</name>
<reference evidence="4" key="3">
    <citation type="submission" date="2015-03" db="EMBL/GenBank/DDBJ databases">
        <authorList>
            <consortium name="Pathogen Informatics"/>
            <person name="Murphy D."/>
        </authorList>
    </citation>
    <scope>NUCLEOTIDE SEQUENCE</scope>
    <source>
        <strain evidence="4">N09902308</strain>
    </source>
</reference>
<accession>A0A0T7PJW5</accession>
<sequence length="32" mass="3377">MYQLEAPSAGPEMISGVRASSIRMESTSSTMA</sequence>
<reference evidence="5 6" key="1">
    <citation type="submission" date="2015-03" db="EMBL/GenBank/DDBJ databases">
        <authorList>
            <consortium name="Pathogen Informatics"/>
        </authorList>
    </citation>
    <scope>NUCLEOTIDE SEQUENCE [LARGE SCALE GENOMIC DNA]</scope>
    <source>
        <strain evidence="2 7">C09601061</strain>
        <strain evidence="5">K00500041</strain>
        <strain evidence="6">N09902308</strain>
    </source>
</reference>
<evidence type="ECO:0000313" key="3">
    <source>
        <dbReference type="EMBL" id="COV43114.1"/>
    </source>
</evidence>
<protein>
    <submittedName>
        <fullName evidence="3">Uncharacterized protein</fullName>
    </submittedName>
</protein>
<dbReference type="Proteomes" id="UP000039021">
    <property type="component" value="Unassembled WGS sequence"/>
</dbReference>
<evidence type="ECO:0000313" key="6">
    <source>
        <dbReference type="Proteomes" id="UP000039021"/>
    </source>
</evidence>
<dbReference type="EMBL" id="CSBK01002650">
    <property type="protein sequence ID" value="CPA05991.1"/>
    <property type="molecule type" value="Genomic_DNA"/>
</dbReference>
<gene>
    <name evidence="2" type="ORF">ERS007657_03112</name>
    <name evidence="3" type="ORF">ERS007703_01379</name>
    <name evidence="4" type="ORF">ERS007739_04341</name>
</gene>
<evidence type="ECO:0000313" key="2">
    <source>
        <dbReference type="EMBL" id="CFR94000.1"/>
    </source>
</evidence>
<reference evidence="3" key="2">
    <citation type="submission" date="2015-03" db="EMBL/GenBank/DDBJ databases">
        <authorList>
            <person name="Murphy D."/>
        </authorList>
    </citation>
    <scope>NUCLEOTIDE SEQUENCE [LARGE SCALE GENOMIC DNA]</scope>
    <source>
        <strain evidence="3">K00500041</strain>
    </source>
</reference>
<dbReference type="AlphaFoldDB" id="A0A0T7PJW5"/>
<organism evidence="3 5">
    <name type="scientific">Mycobacterium tuberculosis</name>
    <dbReference type="NCBI Taxonomy" id="1773"/>
    <lineage>
        <taxon>Bacteria</taxon>
        <taxon>Bacillati</taxon>
        <taxon>Actinomycetota</taxon>
        <taxon>Actinomycetes</taxon>
        <taxon>Mycobacteriales</taxon>
        <taxon>Mycobacteriaceae</taxon>
        <taxon>Mycobacterium</taxon>
        <taxon>Mycobacterium tuberculosis complex</taxon>
    </lineage>
</organism>
<dbReference type="EMBL" id="CSAE01000114">
    <property type="protein sequence ID" value="COV43114.1"/>
    <property type="molecule type" value="Genomic_DNA"/>
</dbReference>
<proteinExistence type="predicted"/>
<feature type="region of interest" description="Disordered" evidence="1">
    <location>
        <begin position="1"/>
        <end position="32"/>
    </location>
</feature>
<dbReference type="Proteomes" id="UP000038802">
    <property type="component" value="Unassembled WGS sequence"/>
</dbReference>
<feature type="compositionally biased region" description="Polar residues" evidence="1">
    <location>
        <begin position="23"/>
        <end position="32"/>
    </location>
</feature>
<evidence type="ECO:0000313" key="5">
    <source>
        <dbReference type="Proteomes" id="UP000038802"/>
    </source>
</evidence>
<evidence type="ECO:0000256" key="1">
    <source>
        <dbReference type="SAM" id="MobiDB-lite"/>
    </source>
</evidence>
<evidence type="ECO:0000313" key="4">
    <source>
        <dbReference type="EMBL" id="CPA05991.1"/>
    </source>
</evidence>
<evidence type="ECO:0000313" key="7">
    <source>
        <dbReference type="Proteomes" id="UP000046680"/>
    </source>
</evidence>
<dbReference type="EMBL" id="CGCX01001395">
    <property type="protein sequence ID" value="CFR94000.1"/>
    <property type="molecule type" value="Genomic_DNA"/>
</dbReference>